<proteinExistence type="predicted"/>
<dbReference type="Proteomes" id="UP000253094">
    <property type="component" value="Unassembled WGS sequence"/>
</dbReference>
<dbReference type="AlphaFoldDB" id="A0A367FHF8"/>
<dbReference type="RefSeq" id="WP_114030807.1">
    <property type="nucleotide sequence ID" value="NZ_QOIL01000012.1"/>
</dbReference>
<reference evidence="1 2" key="1">
    <citation type="submission" date="2018-06" db="EMBL/GenBank/DDBJ databases">
        <title>Sphaerisporangium craniellae sp. nov., isolated from a marine sponge in the South China Sea.</title>
        <authorList>
            <person name="Li L."/>
        </authorList>
    </citation>
    <scope>NUCLEOTIDE SEQUENCE [LARGE SCALE GENOMIC DNA]</scope>
    <source>
        <strain evidence="1 2">CCTCC AA 208026</strain>
    </source>
</reference>
<evidence type="ECO:0000313" key="1">
    <source>
        <dbReference type="EMBL" id="RCG29085.1"/>
    </source>
</evidence>
<evidence type="ECO:0000313" key="2">
    <source>
        <dbReference type="Proteomes" id="UP000253094"/>
    </source>
</evidence>
<gene>
    <name evidence="1" type="ORF">DQ384_22370</name>
</gene>
<comment type="caution">
    <text evidence="1">The sequence shown here is derived from an EMBL/GenBank/DDBJ whole genome shotgun (WGS) entry which is preliminary data.</text>
</comment>
<keyword evidence="2" id="KW-1185">Reference proteome</keyword>
<name>A0A367FHF8_9ACTN</name>
<dbReference type="EMBL" id="QOIL01000012">
    <property type="protein sequence ID" value="RCG29085.1"/>
    <property type="molecule type" value="Genomic_DNA"/>
</dbReference>
<organism evidence="1 2">
    <name type="scientific">Sphaerisporangium album</name>
    <dbReference type="NCBI Taxonomy" id="509200"/>
    <lineage>
        <taxon>Bacteria</taxon>
        <taxon>Bacillati</taxon>
        <taxon>Actinomycetota</taxon>
        <taxon>Actinomycetes</taxon>
        <taxon>Streptosporangiales</taxon>
        <taxon>Streptosporangiaceae</taxon>
        <taxon>Sphaerisporangium</taxon>
    </lineage>
</organism>
<protein>
    <submittedName>
        <fullName evidence="1">Uncharacterized protein</fullName>
    </submittedName>
</protein>
<sequence>MTSPQGIGQRRAYAQRDALIGLRASMNGAGLRCLIVERVRVVMAAKFGPRIYLPPYMEVRRGTRLLVTISVSERMGRDPHFVITPPGRQGFGFGVGDIQDAASTAKHLRSVRQLADVTTDEGSEPV</sequence>
<accession>A0A367FHF8</accession>